<feature type="region of interest" description="Disordered" evidence="2">
    <location>
        <begin position="39"/>
        <end position="58"/>
    </location>
</feature>
<feature type="region of interest" description="Disordered" evidence="2">
    <location>
        <begin position="1"/>
        <end position="28"/>
    </location>
</feature>
<accession>A0AAQ3KYY1</accession>
<keyword evidence="4" id="KW-1185">Reference proteome</keyword>
<evidence type="ECO:0000313" key="3">
    <source>
        <dbReference type="EMBL" id="WOL17607.1"/>
    </source>
</evidence>
<protein>
    <submittedName>
        <fullName evidence="3">Uncharacterized protein</fullName>
    </submittedName>
</protein>
<gene>
    <name evidence="3" type="ORF">Cni_G26400</name>
</gene>
<dbReference type="PANTHER" id="PTHR35468:SF1">
    <property type="entry name" value="MYOSIN-LIKE PROTEIN"/>
    <property type="match status" value="1"/>
</dbReference>
<evidence type="ECO:0000256" key="1">
    <source>
        <dbReference type="SAM" id="Coils"/>
    </source>
</evidence>
<dbReference type="PANTHER" id="PTHR35468">
    <property type="entry name" value="MYOSIN-LIKE PROTEIN"/>
    <property type="match status" value="1"/>
</dbReference>
<feature type="region of interest" description="Disordered" evidence="2">
    <location>
        <begin position="391"/>
        <end position="462"/>
    </location>
</feature>
<feature type="compositionally biased region" description="Polar residues" evidence="2">
    <location>
        <begin position="393"/>
        <end position="405"/>
    </location>
</feature>
<evidence type="ECO:0000256" key="2">
    <source>
        <dbReference type="SAM" id="MobiDB-lite"/>
    </source>
</evidence>
<dbReference type="Proteomes" id="UP001327560">
    <property type="component" value="Chromosome 8"/>
</dbReference>
<reference evidence="3 4" key="1">
    <citation type="submission" date="2023-10" db="EMBL/GenBank/DDBJ databases">
        <title>Chromosome-scale genome assembly provides insights into flower coloration mechanisms of Canna indica.</title>
        <authorList>
            <person name="Li C."/>
        </authorList>
    </citation>
    <scope>NUCLEOTIDE SEQUENCE [LARGE SCALE GENOMIC DNA]</scope>
    <source>
        <tissue evidence="3">Flower</tissue>
    </source>
</reference>
<feature type="coiled-coil region" evidence="1">
    <location>
        <begin position="313"/>
        <end position="389"/>
    </location>
</feature>
<dbReference type="EMBL" id="CP136897">
    <property type="protein sequence ID" value="WOL17607.1"/>
    <property type="molecule type" value="Genomic_DNA"/>
</dbReference>
<organism evidence="3 4">
    <name type="scientific">Canna indica</name>
    <name type="common">Indian-shot</name>
    <dbReference type="NCBI Taxonomy" id="4628"/>
    <lineage>
        <taxon>Eukaryota</taxon>
        <taxon>Viridiplantae</taxon>
        <taxon>Streptophyta</taxon>
        <taxon>Embryophyta</taxon>
        <taxon>Tracheophyta</taxon>
        <taxon>Spermatophyta</taxon>
        <taxon>Magnoliopsida</taxon>
        <taxon>Liliopsida</taxon>
        <taxon>Zingiberales</taxon>
        <taxon>Cannaceae</taxon>
        <taxon>Canna</taxon>
    </lineage>
</organism>
<name>A0AAQ3KYY1_9LILI</name>
<keyword evidence="1" id="KW-0175">Coiled coil</keyword>
<feature type="coiled-coil region" evidence="1">
    <location>
        <begin position="90"/>
        <end position="153"/>
    </location>
</feature>
<proteinExistence type="predicted"/>
<sequence length="462" mass="52708">MAGRWQTPEAPPMTLHLPRRSSRQKPGLAHNLRDLLDQERSAWPPQTAESSSLAGERVAVSGGGENGWRFQAEILRAECNFLRMEREVALRKLEQNRAQMEVALRSAKESLVSAGRTKIDVSEAAEAALQEGIEELDEKLEKLKLMRSNGRRSRSRGSTRKLLLRKSCRGNFDRQASVLRRQLEKMKEGTRVKDIKEIAVPSIAQLQEENATNDPNHSRRFPDDMEMLRRKMEGLSRGMLERMEECSFLLSANTTSIGTSSSSSSSQKVVALDHLQQQQEKLVEGKMELWSCCSCKEAVARIMQQVRTESEQWSEMQEMLEQVKVEMEELRSSRDQWQRRAVASEVNFHSQHAQKLEWKQKARSAERKAVELQKLVAELQKELQPLKNKLLNAPTSSSSPQQSELPNADSRRSAKKQQTSLLDLHKKEKQALASHLKPHNNFGRRSPLQNISNISPLLRPRN</sequence>
<dbReference type="AlphaFoldDB" id="A0AAQ3KYY1"/>
<evidence type="ECO:0000313" key="4">
    <source>
        <dbReference type="Proteomes" id="UP001327560"/>
    </source>
</evidence>